<dbReference type="GO" id="GO:0005506">
    <property type="term" value="F:iron ion binding"/>
    <property type="evidence" value="ECO:0007669"/>
    <property type="project" value="InterPro"/>
</dbReference>
<proteinExistence type="inferred from homology"/>
<evidence type="ECO:0000256" key="3">
    <source>
        <dbReference type="PIRSR" id="PIRSR602401-1"/>
    </source>
</evidence>
<organism evidence="5 6">
    <name type="scientific">Aphanothece sacrum FPU1</name>
    <dbReference type="NCBI Taxonomy" id="1920663"/>
    <lineage>
        <taxon>Bacteria</taxon>
        <taxon>Bacillati</taxon>
        <taxon>Cyanobacteriota</taxon>
        <taxon>Cyanophyceae</taxon>
        <taxon>Oscillatoriophycideae</taxon>
        <taxon>Chroococcales</taxon>
        <taxon>Aphanothecaceae</taxon>
        <taxon>Aphanothece</taxon>
    </lineage>
</organism>
<dbReference type="EMBL" id="BDQK01000013">
    <property type="protein sequence ID" value="GBF81189.1"/>
    <property type="molecule type" value="Genomic_DNA"/>
</dbReference>
<dbReference type="OrthoDB" id="9764248at2"/>
<dbReference type="Gene3D" id="1.10.630.10">
    <property type="entry name" value="Cytochrome P450"/>
    <property type="match status" value="1"/>
</dbReference>
<dbReference type="RefSeq" id="WP_124971110.1">
    <property type="nucleotide sequence ID" value="NZ_BDQK01000013.1"/>
</dbReference>
<dbReference type="InterPro" id="IPR050121">
    <property type="entry name" value="Cytochrome_P450_monoxygenase"/>
</dbReference>
<dbReference type="GO" id="GO:0016705">
    <property type="term" value="F:oxidoreductase activity, acting on paired donors, with incorporation or reduction of molecular oxygen"/>
    <property type="evidence" value="ECO:0007669"/>
    <property type="project" value="InterPro"/>
</dbReference>
<dbReference type="PROSITE" id="PS00086">
    <property type="entry name" value="CYTOCHROME_P450"/>
    <property type="match status" value="1"/>
</dbReference>
<dbReference type="Pfam" id="PF00067">
    <property type="entry name" value="p450"/>
    <property type="match status" value="1"/>
</dbReference>
<keyword evidence="6" id="KW-1185">Reference proteome</keyword>
<keyword evidence="3 4" id="KW-0408">Iron</keyword>
<dbReference type="SUPFAM" id="SSF48264">
    <property type="entry name" value="Cytochrome P450"/>
    <property type="match status" value="1"/>
</dbReference>
<comment type="caution">
    <text evidence="5">The sequence shown here is derived from an EMBL/GenBank/DDBJ whole genome shotgun (WGS) entry which is preliminary data.</text>
</comment>
<sequence>MKEVESLKTPVWMQRIEYIANPVGYWERAYRADPDAFWAKGIDFGCPLMVFYTPEAAQEIIENRNGHLSTTSFDSELKAIFGDSSFFTLEGIRHQQMRKLLIPMLQGKHIQAYGQLICNLVNDVMQIVPAHQPFSVLEVAQDISMQVMIKLLFGSYHQERYQQIKYLMVEMVSLFAANIAGIPLFFRFLQRDLGSISPWRKFLQQRQQIKELIYREIAERRARLDLKWEDLLTLLMSATDEKGNALSDEELLGQVLSLLFTGNESTAASIAWSWYRVYCDAEIKARLLAELNSLGNSADPLDIIRLPYLSAVCNETLRMYPVTMFMIPRLVKAATKINGRRVDSGVLITVGTYLIHQREDIYPDPKIFNPERFLDSRFSPYEFLPFGGGIRSCIGGELALYQLKLALATVVSHYQLELTNHRLVSPQRRNTILIPRRLKMTKHTAL</sequence>
<feature type="binding site" description="axial binding residue" evidence="3">
    <location>
        <position position="393"/>
    </location>
    <ligand>
        <name>heme</name>
        <dbReference type="ChEBI" id="CHEBI:30413"/>
    </ligand>
    <ligandPart>
        <name>Fe</name>
        <dbReference type="ChEBI" id="CHEBI:18248"/>
    </ligandPart>
</feature>
<dbReference type="PRINTS" id="PR00463">
    <property type="entry name" value="EP450I"/>
</dbReference>
<name>A0A401IIW0_APHSA</name>
<evidence type="ECO:0000256" key="2">
    <source>
        <dbReference type="ARBA" id="ARBA00010617"/>
    </source>
</evidence>
<dbReference type="InterPro" id="IPR017972">
    <property type="entry name" value="Cyt_P450_CS"/>
</dbReference>
<dbReference type="PANTHER" id="PTHR24305:SF166">
    <property type="entry name" value="CYTOCHROME P450 12A4, MITOCHONDRIAL-RELATED"/>
    <property type="match status" value="1"/>
</dbReference>
<keyword evidence="4" id="KW-0503">Monooxygenase</keyword>
<dbReference type="InterPro" id="IPR001128">
    <property type="entry name" value="Cyt_P450"/>
</dbReference>
<dbReference type="CDD" id="cd11053">
    <property type="entry name" value="CYP110-like"/>
    <property type="match status" value="1"/>
</dbReference>
<dbReference type="GO" id="GO:0020037">
    <property type="term" value="F:heme binding"/>
    <property type="evidence" value="ECO:0007669"/>
    <property type="project" value="InterPro"/>
</dbReference>
<protein>
    <submittedName>
        <fullName evidence="5">Cytochrome P450</fullName>
    </submittedName>
</protein>
<dbReference type="PRINTS" id="PR00385">
    <property type="entry name" value="P450"/>
</dbReference>
<keyword evidence="3 4" id="KW-0479">Metal-binding</keyword>
<reference evidence="6" key="1">
    <citation type="submission" date="2017-05" db="EMBL/GenBank/DDBJ databases">
        <title>Physiological properties and genetic analysis related to exopolysaccharide production of fresh-water unicellular cyanobacterium Aphanothece sacrum, Suizenji Nori, that has been cultured as a food source in Japan.</title>
        <authorList>
            <person name="Kanesaki Y."/>
            <person name="Yoshikawa S."/>
            <person name="Ohki K."/>
        </authorList>
    </citation>
    <scope>NUCLEOTIDE SEQUENCE [LARGE SCALE GENOMIC DNA]</scope>
    <source>
        <strain evidence="6">FPU1</strain>
    </source>
</reference>
<dbReference type="Proteomes" id="UP000287247">
    <property type="component" value="Unassembled WGS sequence"/>
</dbReference>
<dbReference type="GO" id="GO:0004497">
    <property type="term" value="F:monooxygenase activity"/>
    <property type="evidence" value="ECO:0007669"/>
    <property type="project" value="UniProtKB-KW"/>
</dbReference>
<evidence type="ECO:0000313" key="5">
    <source>
        <dbReference type="EMBL" id="GBF81189.1"/>
    </source>
</evidence>
<keyword evidence="4" id="KW-0560">Oxidoreductase</keyword>
<accession>A0A401IIW0</accession>
<evidence type="ECO:0000256" key="4">
    <source>
        <dbReference type="RuleBase" id="RU000461"/>
    </source>
</evidence>
<dbReference type="PANTHER" id="PTHR24305">
    <property type="entry name" value="CYTOCHROME P450"/>
    <property type="match status" value="1"/>
</dbReference>
<dbReference type="InterPro" id="IPR036396">
    <property type="entry name" value="Cyt_P450_sf"/>
</dbReference>
<comment type="similarity">
    <text evidence="2 4">Belongs to the cytochrome P450 family.</text>
</comment>
<evidence type="ECO:0000256" key="1">
    <source>
        <dbReference type="ARBA" id="ARBA00001971"/>
    </source>
</evidence>
<gene>
    <name evidence="5" type="ORF">AsFPU1_2601</name>
</gene>
<keyword evidence="3 4" id="KW-0349">Heme</keyword>
<comment type="cofactor">
    <cofactor evidence="1 3">
        <name>heme</name>
        <dbReference type="ChEBI" id="CHEBI:30413"/>
    </cofactor>
</comment>
<dbReference type="AlphaFoldDB" id="A0A401IIW0"/>
<dbReference type="InterPro" id="IPR002401">
    <property type="entry name" value="Cyt_P450_E_grp-I"/>
</dbReference>
<evidence type="ECO:0000313" key="6">
    <source>
        <dbReference type="Proteomes" id="UP000287247"/>
    </source>
</evidence>